<reference evidence="2 3" key="1">
    <citation type="journal article" date="2017" name="PLoS Biol.">
        <title>The sea cucumber genome provides insights into morphological evolution and visceral regeneration.</title>
        <authorList>
            <person name="Zhang X."/>
            <person name="Sun L."/>
            <person name="Yuan J."/>
            <person name="Sun Y."/>
            <person name="Gao Y."/>
            <person name="Zhang L."/>
            <person name="Li S."/>
            <person name="Dai H."/>
            <person name="Hamel J.F."/>
            <person name="Liu C."/>
            <person name="Yu Y."/>
            <person name="Liu S."/>
            <person name="Lin W."/>
            <person name="Guo K."/>
            <person name="Jin S."/>
            <person name="Xu P."/>
            <person name="Storey K.B."/>
            <person name="Huan P."/>
            <person name="Zhang T."/>
            <person name="Zhou Y."/>
            <person name="Zhang J."/>
            <person name="Lin C."/>
            <person name="Li X."/>
            <person name="Xing L."/>
            <person name="Huo D."/>
            <person name="Sun M."/>
            <person name="Wang L."/>
            <person name="Mercier A."/>
            <person name="Li F."/>
            <person name="Yang H."/>
            <person name="Xiang J."/>
        </authorList>
    </citation>
    <scope>NUCLEOTIDE SEQUENCE [LARGE SCALE GENOMIC DNA]</scope>
    <source>
        <strain evidence="2">Shaxun</strain>
        <tissue evidence="2">Muscle</tissue>
    </source>
</reference>
<feature type="coiled-coil region" evidence="1">
    <location>
        <begin position="21"/>
        <end position="161"/>
    </location>
</feature>
<dbReference type="InterPro" id="IPR052825">
    <property type="entry name" value="CCD-Prefoldin_beta-like"/>
</dbReference>
<sequence length="405" mass="47478">MSLWLLMLPSASDYRVSTESLKEESRSVPQLYKELDQLRRQNESSLGKLQSAMLSLEEERKKCGSLEKRLNETEGKWEGVVNRYKNNEQDLKTKLNQLSRILEASKDDMARSHREIMKLKAEQDRVMDNSKSESEKLRLQLLKEQEKARELKREVEKVGNIEATMEDFKKDRDVLAKELQVMISKEKANHVTATSLEVIETEKKTLKEQLNGSLKRQSDLHQDLIKLQGEHQDLKSEFTTTKENLRSTEEVVAVLRGELSRKSKELMNTFDFSREGQAKMEFEVVHLQRNIEEKKILVKDNCDLKLMLEVEQKKNEELTRVLKEKTEEVANLRREVSRLSLNSIKLDERVQEELKQRQNVDSRNKVLEEELDKLWSQLKEVMDKHAANELSKTELEGELFRVILI</sequence>
<dbReference type="PANTHER" id="PTHR34479">
    <property type="entry name" value="COILED-COIL DOMAIN-CONTAINING PROTEIN 30"/>
    <property type="match status" value="1"/>
</dbReference>
<protein>
    <submittedName>
        <fullName evidence="2">Putative coiled-coil domain-containing protein</fullName>
    </submittedName>
</protein>
<evidence type="ECO:0000256" key="1">
    <source>
        <dbReference type="SAM" id="Coils"/>
    </source>
</evidence>
<name>A0A2G8JT66_STIJA</name>
<dbReference type="OrthoDB" id="10007527at2759"/>
<feature type="coiled-coil region" evidence="1">
    <location>
        <begin position="308"/>
        <end position="384"/>
    </location>
</feature>
<dbReference type="EMBL" id="MRZV01001296">
    <property type="protein sequence ID" value="PIK38956.1"/>
    <property type="molecule type" value="Genomic_DNA"/>
</dbReference>
<proteinExistence type="predicted"/>
<dbReference type="STRING" id="307972.A0A2G8JT66"/>
<organism evidence="2 3">
    <name type="scientific">Stichopus japonicus</name>
    <name type="common">Sea cucumber</name>
    <dbReference type="NCBI Taxonomy" id="307972"/>
    <lineage>
        <taxon>Eukaryota</taxon>
        <taxon>Metazoa</taxon>
        <taxon>Echinodermata</taxon>
        <taxon>Eleutherozoa</taxon>
        <taxon>Echinozoa</taxon>
        <taxon>Holothuroidea</taxon>
        <taxon>Aspidochirotacea</taxon>
        <taxon>Aspidochirotida</taxon>
        <taxon>Stichopodidae</taxon>
        <taxon>Apostichopus</taxon>
    </lineage>
</organism>
<evidence type="ECO:0000313" key="3">
    <source>
        <dbReference type="Proteomes" id="UP000230750"/>
    </source>
</evidence>
<comment type="caution">
    <text evidence="2">The sequence shown here is derived from an EMBL/GenBank/DDBJ whole genome shotgun (WGS) entry which is preliminary data.</text>
</comment>
<keyword evidence="1" id="KW-0175">Coiled coil</keyword>
<gene>
    <name evidence="2" type="ORF">BSL78_24202</name>
</gene>
<accession>A0A2G8JT66</accession>
<keyword evidence="3" id="KW-1185">Reference proteome</keyword>
<dbReference type="Proteomes" id="UP000230750">
    <property type="component" value="Unassembled WGS sequence"/>
</dbReference>
<dbReference type="PANTHER" id="PTHR34479:SF1">
    <property type="entry name" value="COILED-COIL DOMAIN-CONTAINING PROTEIN 30"/>
    <property type="match status" value="1"/>
</dbReference>
<evidence type="ECO:0000313" key="2">
    <source>
        <dbReference type="EMBL" id="PIK38956.1"/>
    </source>
</evidence>
<dbReference type="AlphaFoldDB" id="A0A2G8JT66"/>